<dbReference type="PANTHER" id="PTHR36440:SF1">
    <property type="entry name" value="PUTATIVE (AFU_ORTHOLOGUE AFUA_8G07350)-RELATED"/>
    <property type="match status" value="1"/>
</dbReference>
<protein>
    <submittedName>
        <fullName evidence="2">Cupin domain-containing protein</fullName>
    </submittedName>
</protein>
<dbReference type="EMBL" id="CP104003">
    <property type="protein sequence ID" value="UWM53714.1"/>
    <property type="molecule type" value="Genomic_DNA"/>
</dbReference>
<sequence>MTNPLTERRLSDEEPYEIIHNPVVGEEFRLLERDSDADGEFLRAEVRYRSDATRFVEHVHPQQDETFHVLDGALLVSVDGVERSLTPGEQVTLPAGVPHEHGTVQGTETRVLWEARPPLAAATLLRMLATLAEEGNTDARGTPNLLAMAVFADTHSDFIYLARPSIPTQKLLFKLLAPVGRLRGYSTDYPAPSGAPSA</sequence>
<dbReference type="GeneID" id="74944045"/>
<dbReference type="InterPro" id="IPR014710">
    <property type="entry name" value="RmlC-like_jellyroll"/>
</dbReference>
<proteinExistence type="predicted"/>
<gene>
    <name evidence="2" type="ORF">N0B31_16445</name>
</gene>
<evidence type="ECO:0000313" key="3">
    <source>
        <dbReference type="Proteomes" id="UP001057580"/>
    </source>
</evidence>
<dbReference type="KEGG" id="ssai:N0B31_16445"/>
<keyword evidence="3" id="KW-1185">Reference proteome</keyword>
<dbReference type="AlphaFoldDB" id="A0A9E7R132"/>
<dbReference type="Proteomes" id="UP001057580">
    <property type="component" value="Chromosome"/>
</dbReference>
<evidence type="ECO:0000259" key="1">
    <source>
        <dbReference type="Pfam" id="PF07883"/>
    </source>
</evidence>
<organism evidence="2 3">
    <name type="scientific">Salinirubellus salinus</name>
    <dbReference type="NCBI Taxonomy" id="1364945"/>
    <lineage>
        <taxon>Archaea</taxon>
        <taxon>Methanobacteriati</taxon>
        <taxon>Methanobacteriota</taxon>
        <taxon>Stenosarchaea group</taxon>
        <taxon>Halobacteria</taxon>
        <taxon>Halobacteriales</taxon>
        <taxon>Natronomonadaceae</taxon>
        <taxon>Salinirubellus</taxon>
    </lineage>
</organism>
<evidence type="ECO:0000313" key="2">
    <source>
        <dbReference type="EMBL" id="UWM53714.1"/>
    </source>
</evidence>
<dbReference type="SUPFAM" id="SSF51182">
    <property type="entry name" value="RmlC-like cupins"/>
    <property type="match status" value="1"/>
</dbReference>
<dbReference type="Pfam" id="PF07883">
    <property type="entry name" value="Cupin_2"/>
    <property type="match status" value="1"/>
</dbReference>
<accession>A0A9E7R132</accession>
<dbReference type="InterPro" id="IPR011051">
    <property type="entry name" value="RmlC_Cupin_sf"/>
</dbReference>
<reference evidence="2" key="1">
    <citation type="submission" date="2022-09" db="EMBL/GenBank/DDBJ databases">
        <title>Diverse halophilic archaea isolated from saline environments.</title>
        <authorList>
            <person name="Cui H.-L."/>
        </authorList>
    </citation>
    <scope>NUCLEOTIDE SEQUENCE</scope>
    <source>
        <strain evidence="2">ZS-35-S2</strain>
    </source>
</reference>
<dbReference type="InterPro" id="IPR013096">
    <property type="entry name" value="Cupin_2"/>
</dbReference>
<dbReference type="InterPro" id="IPR053146">
    <property type="entry name" value="QDO-like"/>
</dbReference>
<dbReference type="RefSeq" id="WP_260592708.1">
    <property type="nucleotide sequence ID" value="NZ_CP104003.1"/>
</dbReference>
<feature type="domain" description="Cupin type-2" evidence="1">
    <location>
        <begin position="52"/>
        <end position="113"/>
    </location>
</feature>
<dbReference type="PANTHER" id="PTHR36440">
    <property type="entry name" value="PUTATIVE (AFU_ORTHOLOGUE AFUA_8G07350)-RELATED"/>
    <property type="match status" value="1"/>
</dbReference>
<dbReference type="Gene3D" id="2.60.120.10">
    <property type="entry name" value="Jelly Rolls"/>
    <property type="match status" value="1"/>
</dbReference>
<name>A0A9E7R132_9EURY</name>